<dbReference type="AlphaFoldDB" id="A0A317C9R6"/>
<keyword evidence="3" id="KW-0479">Metal-binding</keyword>
<dbReference type="GO" id="GO:0004601">
    <property type="term" value="F:peroxidase activity"/>
    <property type="evidence" value="ECO:0007669"/>
    <property type="project" value="UniProtKB-KW"/>
</dbReference>
<evidence type="ECO:0000256" key="2">
    <source>
        <dbReference type="ARBA" id="ARBA00022559"/>
    </source>
</evidence>
<protein>
    <submittedName>
        <fullName evidence="8">Peroxidase</fullName>
    </submittedName>
</protein>
<evidence type="ECO:0000313" key="9">
    <source>
        <dbReference type="Proteomes" id="UP000245539"/>
    </source>
</evidence>
<evidence type="ECO:0000259" key="7">
    <source>
        <dbReference type="Pfam" id="PF20628"/>
    </source>
</evidence>
<dbReference type="InterPro" id="IPR048328">
    <property type="entry name" value="Dyp_perox_C"/>
</dbReference>
<dbReference type="Proteomes" id="UP000245539">
    <property type="component" value="Unassembled WGS sequence"/>
</dbReference>
<proteinExistence type="predicted"/>
<evidence type="ECO:0000256" key="3">
    <source>
        <dbReference type="ARBA" id="ARBA00022723"/>
    </source>
</evidence>
<keyword evidence="5" id="KW-0408">Iron</keyword>
<evidence type="ECO:0000256" key="1">
    <source>
        <dbReference type="ARBA" id="ARBA00001970"/>
    </source>
</evidence>
<keyword evidence="4" id="KW-0560">Oxidoreductase</keyword>
<dbReference type="GO" id="GO:0020037">
    <property type="term" value="F:heme binding"/>
    <property type="evidence" value="ECO:0007669"/>
    <property type="project" value="InterPro"/>
</dbReference>
<evidence type="ECO:0000256" key="6">
    <source>
        <dbReference type="SAM" id="MobiDB-lite"/>
    </source>
</evidence>
<feature type="region of interest" description="Disordered" evidence="6">
    <location>
        <begin position="182"/>
        <end position="207"/>
    </location>
</feature>
<dbReference type="GO" id="GO:0046872">
    <property type="term" value="F:metal ion binding"/>
    <property type="evidence" value="ECO:0007669"/>
    <property type="project" value="UniProtKB-KW"/>
</dbReference>
<evidence type="ECO:0000256" key="4">
    <source>
        <dbReference type="ARBA" id="ARBA00023002"/>
    </source>
</evidence>
<keyword evidence="2 8" id="KW-0575">Peroxidase</keyword>
<dbReference type="RefSeq" id="WP_109839352.1">
    <property type="nucleotide sequence ID" value="NZ_QGKM01000076.1"/>
</dbReference>
<gene>
    <name evidence="8" type="ORF">DKW60_19530</name>
</gene>
<name>A0A317C9R6_9GAMM</name>
<dbReference type="SUPFAM" id="SSF54909">
    <property type="entry name" value="Dimeric alpha+beta barrel"/>
    <property type="match status" value="1"/>
</dbReference>
<sequence>MKHQFGIIDEIPVLARYQYFRLKPGADPRASLSALAEIAVDNDIVVGLGQSLLMALNANIDGMHKMPEFMGKGIEIPTTPHALWCWIRGTDRGDLLHKARTVRQLLADAFDIDHTTDAFKYDKCRDLTGYEDGTENPQGDDGLAAALLASDQDELDGSSFVAVQTWVHDLDKFQAMSHTEQNHTFGRDQESNEELDDAPESAHVKRTAQEDFEPEAFVVRRSMPWANESKEGLVFVAFGKSFDAFEALLNRMIGADDGIIDGLFSFTRPISGSYFWCPPVKDGQLNLAAVL</sequence>
<feature type="domain" description="Dyp-type peroxidase C-terminal" evidence="7">
    <location>
        <begin position="125"/>
        <end position="280"/>
    </location>
</feature>
<accession>A0A317C9R6</accession>
<keyword evidence="9" id="KW-1185">Reference proteome</keyword>
<evidence type="ECO:0000313" key="8">
    <source>
        <dbReference type="EMBL" id="PWQ92802.1"/>
    </source>
</evidence>
<dbReference type="NCBIfam" id="TIGR01413">
    <property type="entry name" value="Dyp_perox_fam"/>
    <property type="match status" value="1"/>
</dbReference>
<dbReference type="PANTHER" id="PTHR30521">
    <property type="entry name" value="DEFERROCHELATASE/PEROXIDASE"/>
    <property type="match status" value="1"/>
</dbReference>
<comment type="cofactor">
    <cofactor evidence="1">
        <name>heme b</name>
        <dbReference type="ChEBI" id="CHEBI:60344"/>
    </cofactor>
</comment>
<dbReference type="InterPro" id="IPR006314">
    <property type="entry name" value="Dyp_peroxidase"/>
</dbReference>
<reference evidence="8 9" key="1">
    <citation type="submission" date="2018-05" db="EMBL/GenBank/DDBJ databases">
        <title>Leucothrix arctica sp. nov., isolated from Arctic seawater.</title>
        <authorList>
            <person name="Choi A."/>
            <person name="Baek K."/>
        </authorList>
    </citation>
    <scope>NUCLEOTIDE SEQUENCE [LARGE SCALE GENOMIC DNA]</scope>
    <source>
        <strain evidence="8 9">JCM 18388</strain>
    </source>
</reference>
<dbReference type="PANTHER" id="PTHR30521:SF0">
    <property type="entry name" value="DYP-TYPE PEROXIDASE FAMILY PROTEIN"/>
    <property type="match status" value="1"/>
</dbReference>
<dbReference type="InterPro" id="IPR011008">
    <property type="entry name" value="Dimeric_a/b-barrel"/>
</dbReference>
<dbReference type="GO" id="GO:0005829">
    <property type="term" value="C:cytosol"/>
    <property type="evidence" value="ECO:0007669"/>
    <property type="project" value="TreeGrafter"/>
</dbReference>
<dbReference type="EMBL" id="QGKM01000076">
    <property type="protein sequence ID" value="PWQ92802.1"/>
    <property type="molecule type" value="Genomic_DNA"/>
</dbReference>
<dbReference type="PROSITE" id="PS51404">
    <property type="entry name" value="DYP_PEROXIDASE"/>
    <property type="match status" value="1"/>
</dbReference>
<dbReference type="Pfam" id="PF20628">
    <property type="entry name" value="Dyp_perox_C"/>
    <property type="match status" value="1"/>
</dbReference>
<comment type="caution">
    <text evidence="8">The sequence shown here is derived from an EMBL/GenBank/DDBJ whole genome shotgun (WGS) entry which is preliminary data.</text>
</comment>
<organism evidence="8 9">
    <name type="scientific">Leucothrix pacifica</name>
    <dbReference type="NCBI Taxonomy" id="1247513"/>
    <lineage>
        <taxon>Bacteria</taxon>
        <taxon>Pseudomonadati</taxon>
        <taxon>Pseudomonadota</taxon>
        <taxon>Gammaproteobacteria</taxon>
        <taxon>Thiotrichales</taxon>
        <taxon>Thiotrichaceae</taxon>
        <taxon>Leucothrix</taxon>
    </lineage>
</organism>
<dbReference type="OrthoDB" id="3251355at2"/>
<evidence type="ECO:0000256" key="5">
    <source>
        <dbReference type="ARBA" id="ARBA00023004"/>
    </source>
</evidence>